<reference evidence="1 2" key="1">
    <citation type="submission" date="2017-12" db="EMBL/GenBank/DDBJ databases">
        <title>High-resolution comparative analysis of great ape genomes.</title>
        <authorList>
            <person name="Pollen A."/>
            <person name="Hastie A."/>
            <person name="Hormozdiari F."/>
            <person name="Dougherty M."/>
            <person name="Liu R."/>
            <person name="Chaisson M."/>
            <person name="Hoppe E."/>
            <person name="Hill C."/>
            <person name="Pang A."/>
            <person name="Hillier L."/>
            <person name="Baker C."/>
            <person name="Armstrong J."/>
            <person name="Shendure J."/>
            <person name="Paten B."/>
            <person name="Wilson R."/>
            <person name="Chao H."/>
            <person name="Schneider V."/>
            <person name="Ventura M."/>
            <person name="Kronenberg Z."/>
            <person name="Murali S."/>
            <person name="Gordon D."/>
            <person name="Cantsilieris S."/>
            <person name="Munson K."/>
            <person name="Nelson B."/>
            <person name="Raja A."/>
            <person name="Underwood J."/>
            <person name="Diekhans M."/>
            <person name="Fiddes I."/>
            <person name="Haussler D."/>
            <person name="Eichler E."/>
        </authorList>
    </citation>
    <scope>NUCLEOTIDE SEQUENCE [LARGE SCALE GENOMIC DNA]</scope>
    <source>
        <strain evidence="1">Yerkes chimp pedigree #C0471</strain>
    </source>
</reference>
<gene>
    <name evidence="1" type="ORF">CK820_G0009149</name>
</gene>
<protein>
    <submittedName>
        <fullName evidence="1">RHOBTB3 isoform 4</fullName>
    </submittedName>
</protein>
<dbReference type="Proteomes" id="UP000236370">
    <property type="component" value="Unassembled WGS sequence"/>
</dbReference>
<evidence type="ECO:0000313" key="2">
    <source>
        <dbReference type="Proteomes" id="UP000236370"/>
    </source>
</evidence>
<feature type="non-terminal residue" evidence="1">
    <location>
        <position position="1"/>
    </location>
</feature>
<dbReference type="AlphaFoldDB" id="A0A2J8NMD3"/>
<organism evidence="1 2">
    <name type="scientific">Pan troglodytes</name>
    <name type="common">Chimpanzee</name>
    <dbReference type="NCBI Taxonomy" id="9598"/>
    <lineage>
        <taxon>Eukaryota</taxon>
        <taxon>Metazoa</taxon>
        <taxon>Chordata</taxon>
        <taxon>Craniata</taxon>
        <taxon>Vertebrata</taxon>
        <taxon>Euteleostomi</taxon>
        <taxon>Mammalia</taxon>
        <taxon>Eutheria</taxon>
        <taxon>Euarchontoglires</taxon>
        <taxon>Primates</taxon>
        <taxon>Haplorrhini</taxon>
        <taxon>Catarrhini</taxon>
        <taxon>Hominidae</taxon>
        <taxon>Pan</taxon>
    </lineage>
</organism>
<sequence>IFSQKPEFQDLSVFFLKLQWKNAVLLKSTDGRRICT</sequence>
<accession>A0A2J8NMD3</accession>
<comment type="caution">
    <text evidence="1">The sequence shown here is derived from an EMBL/GenBank/DDBJ whole genome shotgun (WGS) entry which is preliminary data.</text>
</comment>
<dbReference type="EMBL" id="NBAG03000226">
    <property type="protein sequence ID" value="PNI72932.1"/>
    <property type="molecule type" value="Genomic_DNA"/>
</dbReference>
<proteinExistence type="predicted"/>
<name>A0A2J8NMD3_PANTR</name>
<evidence type="ECO:0000313" key="1">
    <source>
        <dbReference type="EMBL" id="PNI72932.1"/>
    </source>
</evidence>